<dbReference type="EMBL" id="JALJOU010000041">
    <property type="protein sequence ID" value="KAK9832518.1"/>
    <property type="molecule type" value="Genomic_DNA"/>
</dbReference>
<evidence type="ECO:0000313" key="9">
    <source>
        <dbReference type="EMBL" id="KAK9832518.1"/>
    </source>
</evidence>
<dbReference type="PROSITE" id="PS50250">
    <property type="entry name" value="PCI"/>
    <property type="match status" value="1"/>
</dbReference>
<keyword evidence="4" id="KW-0963">Cytoplasm</keyword>
<dbReference type="Pfam" id="PF21151">
    <property type="entry name" value="CSN1_C"/>
    <property type="match status" value="1"/>
</dbReference>
<feature type="domain" description="PCI" evidence="8">
    <location>
        <begin position="216"/>
        <end position="382"/>
    </location>
</feature>
<feature type="region of interest" description="Disordered" evidence="7">
    <location>
        <begin position="417"/>
        <end position="442"/>
    </location>
</feature>
<sequence>MEPEPVAPQDAAEPLLDLEAYASGYTGHARVARLLFIATKTAGSPTELEALRLAADQLRKGENTAQYAEVMELIDGRLGPQYTLDRVWVEAVDRRAATVQERLEADLSGYKNNMIKESIRMGHHELADFHYARGAVQSAFKCYVRSRDYCTSPRQVTDMCLAVIRCAVENSAFVHVNNYVSKAEQTPDAVRDKVVAAKLKCSGALAALEAKKYKTAAKRFTEVSVELGNGYADVVAAADVALYGGLCALATMERPELRSAVVDNVAFREYLDAHPEMREVVYEFYGSRYAACLARLQRLLPLLRMDLHLAPHVGLLYLQVRSKALIQYTAPFVSVDLRTMAAAFSADVGALERELAELVAARQVQARIDSHAKVLYARLADPRSATFANALRIGEEYLRDTRALLLRTQLIQHDLVQRAPGGRGPRAPSLPHNRDSLGPMAA</sequence>
<organism evidence="9 10">
    <name type="scientific">Elliptochloris bilobata</name>
    <dbReference type="NCBI Taxonomy" id="381761"/>
    <lineage>
        <taxon>Eukaryota</taxon>
        <taxon>Viridiplantae</taxon>
        <taxon>Chlorophyta</taxon>
        <taxon>core chlorophytes</taxon>
        <taxon>Trebouxiophyceae</taxon>
        <taxon>Trebouxiophyceae incertae sedis</taxon>
        <taxon>Elliptochloris clade</taxon>
        <taxon>Elliptochloris</taxon>
    </lineage>
</organism>
<dbReference type="Pfam" id="PF01399">
    <property type="entry name" value="PCI"/>
    <property type="match status" value="1"/>
</dbReference>
<comment type="similarity">
    <text evidence="3">Belongs to the CSN1 family.</text>
</comment>
<name>A0AAW1RFD3_9CHLO</name>
<dbReference type="PANTHER" id="PTHR14145:SF2">
    <property type="entry name" value="COP9 SIGNALOSOME COMPLEX SUBUNIT 1"/>
    <property type="match status" value="1"/>
</dbReference>
<dbReference type="Gene3D" id="1.25.40.570">
    <property type="match status" value="1"/>
</dbReference>
<dbReference type="PANTHER" id="PTHR14145">
    <property type="entry name" value="26S PROTESOME SUBUNIT 6"/>
    <property type="match status" value="1"/>
</dbReference>
<dbReference type="InterPro" id="IPR045135">
    <property type="entry name" value="Rpn7_N"/>
</dbReference>
<gene>
    <name evidence="9" type="ORF">WJX81_004497</name>
</gene>
<keyword evidence="10" id="KW-1185">Reference proteome</keyword>
<dbReference type="SUPFAM" id="SSF46785">
    <property type="entry name" value="Winged helix' DNA-binding domain"/>
    <property type="match status" value="1"/>
</dbReference>
<dbReference type="Pfam" id="PF10602">
    <property type="entry name" value="RPN7"/>
    <property type="match status" value="1"/>
</dbReference>
<dbReference type="InterPro" id="IPR000717">
    <property type="entry name" value="PCI_dom"/>
</dbReference>
<evidence type="ECO:0000313" key="10">
    <source>
        <dbReference type="Proteomes" id="UP001445335"/>
    </source>
</evidence>
<evidence type="ECO:0000256" key="1">
    <source>
        <dbReference type="ARBA" id="ARBA00004123"/>
    </source>
</evidence>
<dbReference type="Proteomes" id="UP001445335">
    <property type="component" value="Unassembled WGS sequence"/>
</dbReference>
<evidence type="ECO:0000256" key="2">
    <source>
        <dbReference type="ARBA" id="ARBA00004496"/>
    </source>
</evidence>
<keyword evidence="5" id="KW-0736">Signalosome</keyword>
<proteinExistence type="inferred from homology"/>
<evidence type="ECO:0000256" key="4">
    <source>
        <dbReference type="ARBA" id="ARBA00022490"/>
    </source>
</evidence>
<dbReference type="InterPro" id="IPR048624">
    <property type="entry name" value="CSN1_C"/>
</dbReference>
<evidence type="ECO:0000256" key="5">
    <source>
        <dbReference type="ARBA" id="ARBA00022790"/>
    </source>
</evidence>
<accession>A0AAW1RFD3</accession>
<dbReference type="AlphaFoldDB" id="A0AAW1RFD3"/>
<protein>
    <recommendedName>
        <fullName evidence="8">PCI domain-containing protein</fullName>
    </recommendedName>
</protein>
<comment type="caution">
    <text evidence="9">The sequence shown here is derived from an EMBL/GenBank/DDBJ whole genome shotgun (WGS) entry which is preliminary data.</text>
</comment>
<reference evidence="9 10" key="1">
    <citation type="journal article" date="2024" name="Nat. Commun.">
        <title>Phylogenomics reveals the evolutionary origins of lichenization in chlorophyte algae.</title>
        <authorList>
            <person name="Puginier C."/>
            <person name="Libourel C."/>
            <person name="Otte J."/>
            <person name="Skaloud P."/>
            <person name="Haon M."/>
            <person name="Grisel S."/>
            <person name="Petersen M."/>
            <person name="Berrin J.G."/>
            <person name="Delaux P.M."/>
            <person name="Dal Grande F."/>
            <person name="Keller J."/>
        </authorList>
    </citation>
    <scope>NUCLEOTIDE SEQUENCE [LARGE SCALE GENOMIC DNA]</scope>
    <source>
        <strain evidence="9 10">SAG 245.80</strain>
    </source>
</reference>
<evidence type="ECO:0000256" key="3">
    <source>
        <dbReference type="ARBA" id="ARBA00008793"/>
    </source>
</evidence>
<evidence type="ECO:0000259" key="8">
    <source>
        <dbReference type="PROSITE" id="PS50250"/>
    </source>
</evidence>
<dbReference type="GO" id="GO:0008180">
    <property type="term" value="C:COP9 signalosome"/>
    <property type="evidence" value="ECO:0007669"/>
    <property type="project" value="UniProtKB-KW"/>
</dbReference>
<dbReference type="SMART" id="SM00088">
    <property type="entry name" value="PINT"/>
    <property type="match status" value="1"/>
</dbReference>
<comment type="subcellular location">
    <subcellularLocation>
        <location evidence="2">Cytoplasm</location>
    </subcellularLocation>
    <subcellularLocation>
        <location evidence="1">Nucleus</location>
    </subcellularLocation>
</comment>
<keyword evidence="6" id="KW-0539">Nucleus</keyword>
<dbReference type="InterPro" id="IPR019585">
    <property type="entry name" value="Rpn7/CSN1"/>
</dbReference>
<evidence type="ECO:0000256" key="7">
    <source>
        <dbReference type="SAM" id="MobiDB-lite"/>
    </source>
</evidence>
<dbReference type="GO" id="GO:0005737">
    <property type="term" value="C:cytoplasm"/>
    <property type="evidence" value="ECO:0007669"/>
    <property type="project" value="UniProtKB-SubCell"/>
</dbReference>
<evidence type="ECO:0000256" key="6">
    <source>
        <dbReference type="ARBA" id="ARBA00023242"/>
    </source>
</evidence>
<dbReference type="InterPro" id="IPR036390">
    <property type="entry name" value="WH_DNA-bd_sf"/>
</dbReference>